<dbReference type="AlphaFoldDB" id="A0A6J4V1T2"/>
<gene>
    <name evidence="1" type="ORF">AVDCRST_MAG86-1096</name>
</gene>
<accession>A0A6J4V1T2</accession>
<dbReference type="EMBL" id="CADCWP010000068">
    <property type="protein sequence ID" value="CAA9564859.1"/>
    <property type="molecule type" value="Genomic_DNA"/>
</dbReference>
<organism evidence="1">
    <name type="scientific">uncultured Truepera sp</name>
    <dbReference type="NCBI Taxonomy" id="543023"/>
    <lineage>
        <taxon>Bacteria</taxon>
        <taxon>Thermotogati</taxon>
        <taxon>Deinococcota</taxon>
        <taxon>Deinococci</taxon>
        <taxon>Trueperales</taxon>
        <taxon>Trueperaceae</taxon>
        <taxon>Truepera</taxon>
        <taxon>environmental samples</taxon>
    </lineage>
</organism>
<name>A0A6J4V1T2_9DEIN</name>
<sequence length="38" mass="4121">MSLRSQKPFATCVMGSVCARLLTGYKGRRNEPSATFGV</sequence>
<reference evidence="1" key="1">
    <citation type="submission" date="2020-02" db="EMBL/GenBank/DDBJ databases">
        <authorList>
            <person name="Meier V. D."/>
        </authorList>
    </citation>
    <scope>NUCLEOTIDE SEQUENCE</scope>
    <source>
        <strain evidence="1">AVDCRST_MAG86</strain>
    </source>
</reference>
<evidence type="ECO:0000313" key="1">
    <source>
        <dbReference type="EMBL" id="CAA9564859.1"/>
    </source>
</evidence>
<proteinExistence type="predicted"/>
<protein>
    <submittedName>
        <fullName evidence="1">Uncharacterized protein</fullName>
    </submittedName>
</protein>